<name>A0A412PKF8_STRAP</name>
<gene>
    <name evidence="1" type="ORF">DWX18_10885</name>
</gene>
<accession>A0A412PKF8</accession>
<protein>
    <submittedName>
        <fullName evidence="1">Uncharacterized protein</fullName>
    </submittedName>
</protein>
<reference evidence="1 2" key="1">
    <citation type="submission" date="2018-08" db="EMBL/GenBank/DDBJ databases">
        <title>A genome reference for cultivated species of the human gut microbiota.</title>
        <authorList>
            <person name="Zou Y."/>
            <person name="Xue W."/>
            <person name="Luo G."/>
        </authorList>
    </citation>
    <scope>NUCLEOTIDE SEQUENCE [LARGE SCALE GENOMIC DNA]</scope>
    <source>
        <strain evidence="1 2">AF18-38</strain>
    </source>
</reference>
<evidence type="ECO:0000313" key="1">
    <source>
        <dbReference type="EMBL" id="RGT58850.1"/>
    </source>
</evidence>
<dbReference type="RefSeq" id="WP_118138991.1">
    <property type="nucleotide sequence ID" value="NZ_JADPCR010000037.1"/>
</dbReference>
<dbReference type="AlphaFoldDB" id="A0A412PKF8"/>
<dbReference type="Proteomes" id="UP000284046">
    <property type="component" value="Unassembled WGS sequence"/>
</dbReference>
<comment type="caution">
    <text evidence="1">The sequence shown here is derived from an EMBL/GenBank/DDBJ whole genome shotgun (WGS) entry which is preliminary data.</text>
</comment>
<dbReference type="EMBL" id="QRWZ01000026">
    <property type="protein sequence ID" value="RGT58850.1"/>
    <property type="molecule type" value="Genomic_DNA"/>
</dbReference>
<sequence length="65" mass="7473">MKNLKEKNIQKVIWHMQRQCGRLAEISDAAAIKSELFHLQSSIDCLTRILNGQVPYPGIDMDEVF</sequence>
<proteinExistence type="predicted"/>
<organism evidence="1 2">
    <name type="scientific">Streptococcus anginosus</name>
    <dbReference type="NCBI Taxonomy" id="1328"/>
    <lineage>
        <taxon>Bacteria</taxon>
        <taxon>Bacillati</taxon>
        <taxon>Bacillota</taxon>
        <taxon>Bacilli</taxon>
        <taxon>Lactobacillales</taxon>
        <taxon>Streptococcaceae</taxon>
        <taxon>Streptococcus</taxon>
        <taxon>Streptococcus anginosus group</taxon>
    </lineage>
</organism>
<evidence type="ECO:0000313" key="2">
    <source>
        <dbReference type="Proteomes" id="UP000284046"/>
    </source>
</evidence>